<proteinExistence type="predicted"/>
<gene>
    <name evidence="1" type="ORF">EIY87_25555</name>
</gene>
<comment type="caution">
    <text evidence="1">The sequence shown here is derived from an EMBL/GenBank/DDBJ whole genome shotgun (WGS) entry which is preliminary data.</text>
</comment>
<dbReference type="Proteomes" id="UP000267081">
    <property type="component" value="Unassembled WGS sequence"/>
</dbReference>
<protein>
    <submittedName>
        <fullName evidence="1">Uncharacterized protein</fullName>
    </submittedName>
</protein>
<accession>A0A427T2W6</accession>
<dbReference type="OrthoDB" id="3787919at2"/>
<dbReference type="AlphaFoldDB" id="A0A427T2W6"/>
<keyword evidence="2" id="KW-1185">Reference proteome</keyword>
<organism evidence="1 2">
    <name type="scientific">Amycolatopsis eburnea</name>
    <dbReference type="NCBI Taxonomy" id="2267691"/>
    <lineage>
        <taxon>Bacteria</taxon>
        <taxon>Bacillati</taxon>
        <taxon>Actinomycetota</taxon>
        <taxon>Actinomycetes</taxon>
        <taxon>Pseudonocardiales</taxon>
        <taxon>Pseudonocardiaceae</taxon>
        <taxon>Amycolatopsis</taxon>
    </lineage>
</organism>
<name>A0A427T2W6_9PSEU</name>
<evidence type="ECO:0000313" key="1">
    <source>
        <dbReference type="EMBL" id="RSD13133.1"/>
    </source>
</evidence>
<evidence type="ECO:0000313" key="2">
    <source>
        <dbReference type="Proteomes" id="UP000267081"/>
    </source>
</evidence>
<dbReference type="EMBL" id="RSEC01000058">
    <property type="protein sequence ID" value="RSD13133.1"/>
    <property type="molecule type" value="Genomic_DNA"/>
</dbReference>
<dbReference type="RefSeq" id="WP_125312435.1">
    <property type="nucleotide sequence ID" value="NZ_RSEC01000058.1"/>
</dbReference>
<reference evidence="1 2" key="1">
    <citation type="submission" date="2018-12" db="EMBL/GenBank/DDBJ databases">
        <title>Amycolatopsis eburnea sp. nov. actinomycete associate with arbuscular mycorrhiza fungal spore.</title>
        <authorList>
            <person name="Lumyong S."/>
            <person name="Chaiya L."/>
        </authorList>
    </citation>
    <scope>NUCLEOTIDE SEQUENCE [LARGE SCALE GENOMIC DNA]</scope>
    <source>
        <strain evidence="1 2">GLM-1</strain>
    </source>
</reference>
<sequence length="83" mass="9733">MGTKSERRAAREKVAAYHEARLAELVERVDEVIHQYHRATRKLWTFCELSGSRAEITAHAIELMADEGETIDWWERGASRRHR</sequence>